<dbReference type="Pfam" id="PF00621">
    <property type="entry name" value="RhoGEF"/>
    <property type="match status" value="1"/>
</dbReference>
<gene>
    <name evidence="3" type="ORF">A1Q1_07757</name>
</gene>
<dbReference type="EMBL" id="ALBS01000075">
    <property type="protein sequence ID" value="EJT51067.1"/>
    <property type="molecule type" value="Genomic_DNA"/>
</dbReference>
<dbReference type="Gene3D" id="1.20.900.10">
    <property type="entry name" value="Dbl homology (DH) domain"/>
    <property type="match status" value="1"/>
</dbReference>
<dbReference type="InterPro" id="IPR051092">
    <property type="entry name" value="FYVE_RhoGEF_PH"/>
</dbReference>
<dbReference type="InterPro" id="IPR001331">
    <property type="entry name" value="GDS_CDC24_CS"/>
</dbReference>
<dbReference type="OrthoDB" id="660555at2759"/>
<dbReference type="Proteomes" id="UP000002748">
    <property type="component" value="Unassembled WGS sequence"/>
</dbReference>
<evidence type="ECO:0000256" key="1">
    <source>
        <dbReference type="SAM" id="MobiDB-lite"/>
    </source>
</evidence>
<organism evidence="3 4">
    <name type="scientific">Trichosporon asahii var. asahii (strain ATCC 90039 / CBS 2479 / JCM 2466 / KCTC 7840 / NBRC 103889/ NCYC 2677 / UAMH 7654)</name>
    <name type="common">Yeast</name>
    <dbReference type="NCBI Taxonomy" id="1186058"/>
    <lineage>
        <taxon>Eukaryota</taxon>
        <taxon>Fungi</taxon>
        <taxon>Dikarya</taxon>
        <taxon>Basidiomycota</taxon>
        <taxon>Agaricomycotina</taxon>
        <taxon>Tremellomycetes</taxon>
        <taxon>Trichosporonales</taxon>
        <taxon>Trichosporonaceae</taxon>
        <taxon>Trichosporon</taxon>
    </lineage>
</organism>
<sequence length="1394" mass="151431">MYDDQSVAGPSKPRMPTRVPPQPPVHDDLRGLARSPNMYSTPDFSDTRYRTAKVDMSRRPHSTYPSTGDEPVFHLPRKYTDPTPHTAAPYEPPSPNPSSPSAQLDVDLDVYSQEYYDVEDDLRQPSLSIVTSSTVDSTTSSPSIPDTTYTYGTERFDRKQQLEPEPRVIRMRTNAGRQNAYSSAESSLASGAYSGQFSYHAYSDNTHPQPPVPDINLSSPIRSHQVMEPDLASANSCTDTSNTSGTAFSPGVYAQSWRSPVMNRARSHSETTTESTDDTTDSASGCDRLSQAFANSFGYLGESPRPWDSVISEPTALALVDDGRSKILNVQQIEAMGGLPTLARMSENELLRLPRYTHLLLSGIGPDIMTVLPQLLDVLSTTLVVLDVSDNNLGTLPTGLRHCTALEELNVSGNPLRALPPFLADCQQLRLFAADNCLLTTLPQELSTLQSLHTLCIRGNRMVVLPSWICLLTRLEALRIDNNPFAPQWRSIVAPILTSTLGQNSPYPSHSRTASAQSSVHSLSMGSVRSSHASVTNLVASSASSFTNDSSLGIGYPSEPSTPSRSVTPAAGIDDTPTAGPIQSLRTTRAAPRPPVPVMPPQQTNGSRAPNRSASHPQPSSEIFTPSERMSGTGPSRRVQSAVGPGGQPGAATPDDSEDGGGKHKWGFLRKVSISRLRTEKDYTAQLNASAAANLSSMPTLPHTHSAPNGIKPRRPTLTSGWSTSVVPTRSHNLTPGSAESAPVSPPNGLSTSASSLPHLNTHNLAPSSYGAAAAMRRNKRRSFLPIDPSPPSLNGVSIPSLSPLMAPQATLAEHEAAYAATSVTDDNAMETLGDEPEARGTSVRAPSSSATHHEMEVAAMDQEARYTRGLESIKSYLRDLYELSLPALEPYGGFEVVEGAMFNPISPLSDHASLRDSTQSRQPTMESVTRDSMRGQSMISVASERRSTAVDPADLPSTQVKRFKDDKSKRAGVIREIFETEKTYVRGLQELIAIYVQPASQCISSKSNETLIPLAERKVVFGGVESILVIHRDNFLPALERVIEPLLRGSDDSEGTISARIAHQVGEVFRTYIAYMKQYSTYINNFDNALQRMRSWTLPVAGSSPSASTKVSPSSGIGVAAIGAGLIGSAVLPVGDGKPMQHSPLQPSQRKRVKHFLKKCKENPRHSQINLESYLLLPVQRVPRYKLLLEDLAMCTPPRESLGPSDALDDAINEIANLASLMNEEKREAESRLRLLHWQQRITSRGPSPLVQPHRKLVLDGALQLIRVVKKTSAFAEVDYSLPSGSGDNTITTSKSVIPIEFIKPEPMDKAVMLILCSDMLVLVQKRNDAGWDGPVDLFSVLRMATLKEPASILHSNDRVLRVVDNKSIYYFNGGSHSTALQWCRAINGQNRK</sequence>
<dbReference type="SUPFAM" id="SSF48065">
    <property type="entry name" value="DBL homology domain (DH-domain)"/>
    <property type="match status" value="1"/>
</dbReference>
<dbReference type="PROSITE" id="PS50010">
    <property type="entry name" value="DH_2"/>
    <property type="match status" value="1"/>
</dbReference>
<dbReference type="HOGENOM" id="CLU_254741_0_0_1"/>
<dbReference type="VEuPathDB" id="FungiDB:A1Q1_07757"/>
<name>J6F6W4_TRIAS</name>
<dbReference type="InterPro" id="IPR035899">
    <property type="entry name" value="DBL_dom_sf"/>
</dbReference>
<reference evidence="3 4" key="1">
    <citation type="journal article" date="2012" name="Eukaryot. Cell">
        <title>Draft genome sequence of CBS 2479, the standard type strain of Trichosporon asahii.</title>
        <authorList>
            <person name="Yang R.Y."/>
            <person name="Li H.T."/>
            <person name="Zhu H."/>
            <person name="Zhou G.P."/>
            <person name="Wang M."/>
            <person name="Wang L."/>
        </authorList>
    </citation>
    <scope>NUCLEOTIDE SEQUENCE [LARGE SCALE GENOMIC DNA]</scope>
    <source>
        <strain evidence="4">ATCC 90039 / CBS 2479 / JCM 2466 / KCTC 7840 / NCYC 2677 / UAMH 7654</strain>
    </source>
</reference>
<feature type="domain" description="DH" evidence="2">
    <location>
        <begin position="970"/>
        <end position="1226"/>
    </location>
</feature>
<dbReference type="GO" id="GO:0035556">
    <property type="term" value="P:intracellular signal transduction"/>
    <property type="evidence" value="ECO:0007669"/>
    <property type="project" value="InterPro"/>
</dbReference>
<comment type="caution">
    <text evidence="3">The sequence shown here is derived from an EMBL/GenBank/DDBJ whole genome shotgun (WGS) entry which is preliminary data.</text>
</comment>
<dbReference type="CDD" id="cd00160">
    <property type="entry name" value="RhoGEF"/>
    <property type="match status" value="1"/>
</dbReference>
<dbReference type="PANTHER" id="PTHR12673">
    <property type="entry name" value="FACIOGENITAL DYSPLASIA PROTEIN"/>
    <property type="match status" value="1"/>
</dbReference>
<dbReference type="GO" id="GO:0005085">
    <property type="term" value="F:guanyl-nucleotide exchange factor activity"/>
    <property type="evidence" value="ECO:0007669"/>
    <property type="project" value="InterPro"/>
</dbReference>
<feature type="region of interest" description="Disordered" evidence="1">
    <location>
        <begin position="1"/>
        <end position="106"/>
    </location>
</feature>
<dbReference type="KEGG" id="tasa:A1Q1_07757"/>
<feature type="region of interest" description="Disordered" evidence="1">
    <location>
        <begin position="697"/>
        <end position="753"/>
    </location>
</feature>
<feature type="region of interest" description="Disordered" evidence="1">
    <location>
        <begin position="831"/>
        <end position="854"/>
    </location>
</feature>
<evidence type="ECO:0000313" key="4">
    <source>
        <dbReference type="Proteomes" id="UP000002748"/>
    </source>
</evidence>
<feature type="compositionally biased region" description="Polar residues" evidence="1">
    <location>
        <begin position="233"/>
        <end position="247"/>
    </location>
</feature>
<dbReference type="InterPro" id="IPR000219">
    <property type="entry name" value="DH_dom"/>
</dbReference>
<dbReference type="PANTHER" id="PTHR12673:SF270">
    <property type="entry name" value="FYVE-TYPE DOMAIN-CONTAINING PROTEIN"/>
    <property type="match status" value="1"/>
</dbReference>
<feature type="region of interest" description="Disordered" evidence="1">
    <location>
        <begin position="911"/>
        <end position="937"/>
    </location>
</feature>
<dbReference type="PROSITE" id="PS00741">
    <property type="entry name" value="DH_1"/>
    <property type="match status" value="1"/>
</dbReference>
<dbReference type="Gene3D" id="3.80.10.10">
    <property type="entry name" value="Ribonuclease Inhibitor"/>
    <property type="match status" value="1"/>
</dbReference>
<feature type="compositionally biased region" description="Polar residues" evidence="1">
    <location>
        <begin position="916"/>
        <end position="928"/>
    </location>
</feature>
<feature type="region of interest" description="Disordered" evidence="1">
    <location>
        <begin position="231"/>
        <end position="285"/>
    </location>
</feature>
<feature type="compositionally biased region" description="Polar residues" evidence="1">
    <location>
        <begin position="717"/>
        <end position="738"/>
    </location>
</feature>
<accession>J6F6W4</accession>
<evidence type="ECO:0000259" key="2">
    <source>
        <dbReference type="PROSITE" id="PS50010"/>
    </source>
</evidence>
<dbReference type="InterPro" id="IPR032675">
    <property type="entry name" value="LRR_dom_sf"/>
</dbReference>
<dbReference type="GO" id="GO:0005737">
    <property type="term" value="C:cytoplasm"/>
    <property type="evidence" value="ECO:0007669"/>
    <property type="project" value="TreeGrafter"/>
</dbReference>
<evidence type="ECO:0000313" key="3">
    <source>
        <dbReference type="EMBL" id="EJT51067.1"/>
    </source>
</evidence>
<dbReference type="SUPFAM" id="SSF52058">
    <property type="entry name" value="L domain-like"/>
    <property type="match status" value="1"/>
</dbReference>
<dbReference type="GeneID" id="25991269"/>
<protein>
    <submittedName>
        <fullName evidence="3">GrfA protein</fullName>
    </submittedName>
</protein>
<feature type="region of interest" description="Disordered" evidence="1">
    <location>
        <begin position="545"/>
        <end position="665"/>
    </location>
</feature>
<dbReference type="RefSeq" id="XP_014182244.1">
    <property type="nucleotide sequence ID" value="XM_014326769.1"/>
</dbReference>
<dbReference type="SMART" id="SM00325">
    <property type="entry name" value="RhoGEF"/>
    <property type="match status" value="1"/>
</dbReference>
<feature type="compositionally biased region" description="Basic and acidic residues" evidence="1">
    <location>
        <begin position="45"/>
        <end position="58"/>
    </location>
</feature>
<dbReference type="SMART" id="SM00364">
    <property type="entry name" value="LRR_BAC"/>
    <property type="match status" value="3"/>
</dbReference>
<feature type="compositionally biased region" description="Polar residues" evidence="1">
    <location>
        <begin position="605"/>
        <end position="634"/>
    </location>
</feature>
<proteinExistence type="predicted"/>